<gene>
    <name evidence="5" type="ORF">E8M01_05050</name>
</gene>
<evidence type="ECO:0000256" key="1">
    <source>
        <dbReference type="ARBA" id="ARBA00005104"/>
    </source>
</evidence>
<dbReference type="InterPro" id="IPR050765">
    <property type="entry name" value="Riboflavin_Biosynth_HTPR"/>
</dbReference>
<dbReference type="AlphaFoldDB" id="A0A4D7ARR7"/>
<protein>
    <submittedName>
        <fullName evidence="5">RibD family protein</fullName>
    </submittedName>
</protein>
<sequence>MFLHADHSGCERRSNLELEGPFAGFDTASTLRPFVVAQLGQSLDGRIATLTGHSKYINRSAALDHLHRLRAHVDAVVVGVGTVIADDPLLTVRRVPGRSPARVVIDAGGRLPPDAKCLVDDGVRRIVLRAEPQAVPDGVEQLLVKRLSPTALSPHSIVETLFDAGLKRILIEGGARTVSIFLEHRAVDRLHVLVAPMIIGSGVPGIELPPISVVDDALRPVTRVHQLPDGDVLFDCDLRLAASEDNADAAA</sequence>
<dbReference type="Proteomes" id="UP000298781">
    <property type="component" value="Chromosome"/>
</dbReference>
<comment type="pathway">
    <text evidence="1">Cofactor biosynthesis; riboflavin biosynthesis.</text>
</comment>
<evidence type="ECO:0000313" key="5">
    <source>
        <dbReference type="EMBL" id="QCI63659.1"/>
    </source>
</evidence>
<dbReference type="PANTHER" id="PTHR38011:SF7">
    <property type="entry name" value="2,5-DIAMINO-6-RIBOSYLAMINO-4(3H)-PYRIMIDINONE 5'-PHOSPHATE REDUCTASE"/>
    <property type="match status" value="1"/>
</dbReference>
<evidence type="ECO:0000256" key="2">
    <source>
        <dbReference type="ARBA" id="ARBA00022857"/>
    </source>
</evidence>
<name>A0A4D7ARR7_9HYPH</name>
<dbReference type="SUPFAM" id="SSF53597">
    <property type="entry name" value="Dihydrofolate reductase-like"/>
    <property type="match status" value="1"/>
</dbReference>
<dbReference type="Pfam" id="PF01872">
    <property type="entry name" value="RibD_C"/>
    <property type="match status" value="1"/>
</dbReference>
<dbReference type="RefSeq" id="WP_136959116.1">
    <property type="nucleotide sequence ID" value="NZ_CP039690.1"/>
</dbReference>
<dbReference type="EMBL" id="CP039690">
    <property type="protein sequence ID" value="QCI63659.1"/>
    <property type="molecule type" value="Genomic_DNA"/>
</dbReference>
<evidence type="ECO:0000256" key="3">
    <source>
        <dbReference type="ARBA" id="ARBA00023002"/>
    </source>
</evidence>
<evidence type="ECO:0000259" key="4">
    <source>
        <dbReference type="Pfam" id="PF01872"/>
    </source>
</evidence>
<dbReference type="GO" id="GO:0008703">
    <property type="term" value="F:5-amino-6-(5-phosphoribosylamino)uracil reductase activity"/>
    <property type="evidence" value="ECO:0007669"/>
    <property type="project" value="InterPro"/>
</dbReference>
<accession>A0A4D7ARR7</accession>
<dbReference type="InterPro" id="IPR002734">
    <property type="entry name" value="RibDG_C"/>
</dbReference>
<keyword evidence="6" id="KW-1185">Reference proteome</keyword>
<feature type="domain" description="Bacterial bifunctional deaminase-reductase C-terminal" evidence="4">
    <location>
        <begin position="33"/>
        <end position="209"/>
    </location>
</feature>
<keyword evidence="2" id="KW-0521">NADP</keyword>
<keyword evidence="3" id="KW-0560">Oxidoreductase</keyword>
<organism evidence="5 6">
    <name type="scientific">Phreatobacter stygius</name>
    <dbReference type="NCBI Taxonomy" id="1940610"/>
    <lineage>
        <taxon>Bacteria</taxon>
        <taxon>Pseudomonadati</taxon>
        <taxon>Pseudomonadota</taxon>
        <taxon>Alphaproteobacteria</taxon>
        <taxon>Hyphomicrobiales</taxon>
        <taxon>Phreatobacteraceae</taxon>
        <taxon>Phreatobacter</taxon>
    </lineage>
</organism>
<dbReference type="OrthoDB" id="2313602at2"/>
<evidence type="ECO:0000313" key="6">
    <source>
        <dbReference type="Proteomes" id="UP000298781"/>
    </source>
</evidence>
<dbReference type="Gene3D" id="3.40.430.10">
    <property type="entry name" value="Dihydrofolate Reductase, subunit A"/>
    <property type="match status" value="1"/>
</dbReference>
<dbReference type="InterPro" id="IPR024072">
    <property type="entry name" value="DHFR-like_dom_sf"/>
</dbReference>
<dbReference type="GO" id="GO:0009231">
    <property type="term" value="P:riboflavin biosynthetic process"/>
    <property type="evidence" value="ECO:0007669"/>
    <property type="project" value="InterPro"/>
</dbReference>
<dbReference type="PANTHER" id="PTHR38011">
    <property type="entry name" value="DIHYDROFOLATE REDUCTASE FAMILY PROTEIN (AFU_ORTHOLOGUE AFUA_8G06820)"/>
    <property type="match status" value="1"/>
</dbReference>
<dbReference type="KEGG" id="pstg:E8M01_05050"/>
<reference evidence="5 6" key="1">
    <citation type="submission" date="2019-04" db="EMBL/GenBank/DDBJ databases">
        <title>Phreatobacter aquaticus sp. nov.</title>
        <authorList>
            <person name="Choi A."/>
        </authorList>
    </citation>
    <scope>NUCLEOTIDE SEQUENCE [LARGE SCALE GENOMIC DNA]</scope>
    <source>
        <strain evidence="5 6">KCTC 52518</strain>
    </source>
</reference>
<proteinExistence type="predicted"/>